<accession>A0ABX1PF20</accession>
<reference evidence="1 2" key="1">
    <citation type="submission" date="2018-06" db="EMBL/GenBank/DDBJ databases">
        <title>Comparative genomics of Brasilonema spp. strains.</title>
        <authorList>
            <person name="Alvarenga D.O."/>
            <person name="Fiore M.F."/>
            <person name="Varani A.M."/>
        </authorList>
    </citation>
    <scope>NUCLEOTIDE SEQUENCE [LARGE SCALE GENOMIC DNA]</scope>
    <source>
        <strain evidence="1 2">SPC951</strain>
    </source>
</reference>
<protein>
    <submittedName>
        <fullName evidence="1">Uncharacterized protein</fullName>
    </submittedName>
</protein>
<dbReference type="EMBL" id="QMEB01000271">
    <property type="protein sequence ID" value="NMG22523.1"/>
    <property type="molecule type" value="Genomic_DNA"/>
</dbReference>
<gene>
    <name evidence="1" type="ORF">DP116_24980</name>
</gene>
<evidence type="ECO:0000313" key="2">
    <source>
        <dbReference type="Proteomes" id="UP000718564"/>
    </source>
</evidence>
<proteinExistence type="predicted"/>
<dbReference type="RefSeq" id="WP_169157719.1">
    <property type="nucleotide sequence ID" value="NZ_CAWPJE010000273.1"/>
</dbReference>
<evidence type="ECO:0000313" key="1">
    <source>
        <dbReference type="EMBL" id="NMG22523.1"/>
    </source>
</evidence>
<keyword evidence="2" id="KW-1185">Reference proteome</keyword>
<name>A0ABX1PF20_9CYAN</name>
<comment type="caution">
    <text evidence="1">The sequence shown here is derived from an EMBL/GenBank/DDBJ whole genome shotgun (WGS) entry which is preliminary data.</text>
</comment>
<organism evidence="1 2">
    <name type="scientific">Brasilonema bromeliae SPC951</name>
    <dbReference type="NCBI Taxonomy" id="385972"/>
    <lineage>
        <taxon>Bacteria</taxon>
        <taxon>Bacillati</taxon>
        <taxon>Cyanobacteriota</taxon>
        <taxon>Cyanophyceae</taxon>
        <taxon>Nostocales</taxon>
        <taxon>Scytonemataceae</taxon>
        <taxon>Brasilonema</taxon>
        <taxon>Bromeliae group (in: Brasilonema)</taxon>
    </lineage>
</organism>
<sequence>MEKSAKRSLAIAAFLAFWAIAGVFGWAYWQDAKADADRNGVEMTASYGGSCGPDYASVVARNRTSKTVRKVNFHLNVYERGNSENLNHEWPEWTYVLKPHAQESACFRLPPSARPRDGKALNLTLDARPWSVDYFAEGDFIPQ</sequence>
<dbReference type="Proteomes" id="UP000718564">
    <property type="component" value="Unassembled WGS sequence"/>
</dbReference>